<dbReference type="GO" id="GO:0005524">
    <property type="term" value="F:ATP binding"/>
    <property type="evidence" value="ECO:0007669"/>
    <property type="project" value="InterPro"/>
</dbReference>
<organism evidence="3 4">
    <name type="scientific">Obba rivulosa</name>
    <dbReference type="NCBI Taxonomy" id="1052685"/>
    <lineage>
        <taxon>Eukaryota</taxon>
        <taxon>Fungi</taxon>
        <taxon>Dikarya</taxon>
        <taxon>Basidiomycota</taxon>
        <taxon>Agaricomycotina</taxon>
        <taxon>Agaricomycetes</taxon>
        <taxon>Polyporales</taxon>
        <taxon>Gelatoporiaceae</taxon>
        <taxon>Obba</taxon>
    </lineage>
</organism>
<protein>
    <recommendedName>
        <fullName evidence="2">Protein kinase domain-containing protein</fullName>
    </recommendedName>
</protein>
<feature type="domain" description="Protein kinase" evidence="2">
    <location>
        <begin position="131"/>
        <end position="348"/>
    </location>
</feature>
<proteinExistence type="predicted"/>
<dbReference type="SMART" id="SM00220">
    <property type="entry name" value="S_TKc"/>
    <property type="match status" value="1"/>
</dbReference>
<evidence type="ECO:0000256" key="1">
    <source>
        <dbReference type="SAM" id="MobiDB-lite"/>
    </source>
</evidence>
<dbReference type="EMBL" id="KV722372">
    <property type="protein sequence ID" value="OCH92241.1"/>
    <property type="molecule type" value="Genomic_DNA"/>
</dbReference>
<evidence type="ECO:0000313" key="3">
    <source>
        <dbReference type="EMBL" id="OCH92241.1"/>
    </source>
</evidence>
<dbReference type="AlphaFoldDB" id="A0A8E2AXA2"/>
<dbReference type="InterPro" id="IPR000719">
    <property type="entry name" value="Prot_kinase_dom"/>
</dbReference>
<keyword evidence="4" id="KW-1185">Reference proteome</keyword>
<dbReference type="InterPro" id="IPR011009">
    <property type="entry name" value="Kinase-like_dom_sf"/>
</dbReference>
<dbReference type="SUPFAM" id="SSF56112">
    <property type="entry name" value="Protein kinase-like (PK-like)"/>
    <property type="match status" value="1"/>
</dbReference>
<dbReference type="OrthoDB" id="1668230at2759"/>
<feature type="compositionally biased region" description="Basic and acidic residues" evidence="1">
    <location>
        <begin position="25"/>
        <end position="36"/>
    </location>
</feature>
<feature type="region of interest" description="Disordered" evidence="1">
    <location>
        <begin position="1"/>
        <end position="37"/>
    </location>
</feature>
<dbReference type="Proteomes" id="UP000250043">
    <property type="component" value="Unassembled WGS sequence"/>
</dbReference>
<accession>A0A8E2AXA2</accession>
<dbReference type="Gene3D" id="1.10.510.10">
    <property type="entry name" value="Transferase(Phosphotransferase) domain 1"/>
    <property type="match status" value="1"/>
</dbReference>
<sequence length="353" mass="40796">MIDRLDTQPQSDRPETGVTGSPRQCDNDTPPRKEFNDQAFFAEIDRSQTESMWGYDHFRLWTDRNDDFESCYVSDGQDVYYGSRPFYVHLADNPGTLSGDILRGERGLPRYDCNIEIVGNDIKEVEFKKPFYPWEVEGDERYSEHLNEDAKDLLYSLFIIACEETQHFTKHARTHREIEVLLKCRGSYRVAQLLGRTEDNRLVFPTYERFIATARIHRSIANVHKWMLGVIHGLSAIHSAGYTYCDFRLDNLLGDDPIILADLECTLATPACMAPELTTKVNLADEDYTVATDIYGLGHLLRGLYYANNLRSRYIDWPVPPPFKEIYEACTQHDPINRPSLAELQNMFENIVE</sequence>
<evidence type="ECO:0000313" key="4">
    <source>
        <dbReference type="Proteomes" id="UP000250043"/>
    </source>
</evidence>
<name>A0A8E2AXA2_9APHY</name>
<dbReference type="GO" id="GO:0004672">
    <property type="term" value="F:protein kinase activity"/>
    <property type="evidence" value="ECO:0007669"/>
    <property type="project" value="InterPro"/>
</dbReference>
<gene>
    <name evidence="3" type="ORF">OBBRIDRAFT_773718</name>
</gene>
<evidence type="ECO:0000259" key="2">
    <source>
        <dbReference type="SMART" id="SM00220"/>
    </source>
</evidence>
<reference evidence="3 4" key="1">
    <citation type="submission" date="2016-07" db="EMBL/GenBank/DDBJ databases">
        <title>Draft genome of the white-rot fungus Obba rivulosa 3A-2.</title>
        <authorList>
            <consortium name="DOE Joint Genome Institute"/>
            <person name="Miettinen O."/>
            <person name="Riley R."/>
            <person name="Acob R."/>
            <person name="Barry K."/>
            <person name="Cullen D."/>
            <person name="De Vries R."/>
            <person name="Hainaut M."/>
            <person name="Hatakka A."/>
            <person name="Henrissat B."/>
            <person name="Hilden K."/>
            <person name="Kuo R."/>
            <person name="Labutti K."/>
            <person name="Lipzen A."/>
            <person name="Makela M.R."/>
            <person name="Sandor L."/>
            <person name="Spatafora J.W."/>
            <person name="Grigoriev I.V."/>
            <person name="Hibbett D.S."/>
        </authorList>
    </citation>
    <scope>NUCLEOTIDE SEQUENCE [LARGE SCALE GENOMIC DNA]</scope>
    <source>
        <strain evidence="3 4">3A-2</strain>
    </source>
</reference>